<dbReference type="GO" id="GO:0008757">
    <property type="term" value="F:S-adenosylmethionine-dependent methyltransferase activity"/>
    <property type="evidence" value="ECO:0007669"/>
    <property type="project" value="InterPro"/>
</dbReference>
<dbReference type="SUPFAM" id="SSF53335">
    <property type="entry name" value="S-adenosyl-L-methionine-dependent methyltransferases"/>
    <property type="match status" value="1"/>
</dbReference>
<comment type="caution">
    <text evidence="5">The sequence shown here is derived from an EMBL/GenBank/DDBJ whole genome shotgun (WGS) entry which is preliminary data.</text>
</comment>
<evidence type="ECO:0000313" key="5">
    <source>
        <dbReference type="EMBL" id="KAF2717741.1"/>
    </source>
</evidence>
<evidence type="ECO:0000259" key="4">
    <source>
        <dbReference type="Pfam" id="PF08241"/>
    </source>
</evidence>
<dbReference type="OrthoDB" id="10027013at2759"/>
<evidence type="ECO:0000256" key="1">
    <source>
        <dbReference type="ARBA" id="ARBA00008361"/>
    </source>
</evidence>
<dbReference type="InterPro" id="IPR013216">
    <property type="entry name" value="Methyltransf_11"/>
</dbReference>
<dbReference type="InterPro" id="IPR029063">
    <property type="entry name" value="SAM-dependent_MTases_sf"/>
</dbReference>
<dbReference type="CDD" id="cd02440">
    <property type="entry name" value="AdoMet_MTases"/>
    <property type="match status" value="1"/>
</dbReference>
<evidence type="ECO:0000256" key="3">
    <source>
        <dbReference type="ARBA" id="ARBA00022679"/>
    </source>
</evidence>
<dbReference type="PANTHER" id="PTHR44942:SF4">
    <property type="entry name" value="METHYLTRANSFERASE TYPE 11 DOMAIN-CONTAINING PROTEIN"/>
    <property type="match status" value="1"/>
</dbReference>
<evidence type="ECO:0000313" key="6">
    <source>
        <dbReference type="Proteomes" id="UP000799441"/>
    </source>
</evidence>
<keyword evidence="2 5" id="KW-0489">Methyltransferase</keyword>
<dbReference type="EMBL" id="MU003837">
    <property type="protein sequence ID" value="KAF2717741.1"/>
    <property type="molecule type" value="Genomic_DNA"/>
</dbReference>
<dbReference type="PANTHER" id="PTHR44942">
    <property type="entry name" value="METHYLTRANSF_11 DOMAIN-CONTAINING PROTEIN"/>
    <property type="match status" value="1"/>
</dbReference>
<dbReference type="InterPro" id="IPR051052">
    <property type="entry name" value="Diverse_substrate_MTase"/>
</dbReference>
<keyword evidence="3" id="KW-0808">Transferase</keyword>
<protein>
    <submittedName>
        <fullName evidence="5">S-adenosyl-L-methionine-dependent methyltransferase</fullName>
    </submittedName>
</protein>
<sequence length="347" mass="38674">MGASIDILWPQAEPSAMEANDDISKTSLFVRHDEDLDYWSTYLKARPKYSDEFYRQLVAYHGQESNYDSAVDIGSGPGQVAGKLVDHGFKHVVASDCNESHLNAARLLLANKIDTGKASIALVAGEEIAGHVEAGTVDMVTVAEAMPLMDATAALDAWHQILKPDGTLAIWFYGRPTFIADDGQSLHDGCNAAYTRIIQKAFWPFISPEGSPGRPFWQRAVDTMHSRLDNIALMPSHWLGVQRHYWNCDGEMTLHEPDIRGLTKRHISNVQPSEAINERIDRSWWAEDWSVAEVKRFASVNLPAFSPSMMDGDDWKPLLKDMEDALSGSGGRRRVTWPVVLILARKA</sequence>
<keyword evidence="6" id="KW-1185">Reference proteome</keyword>
<feature type="domain" description="Methyltransferase type 11" evidence="4">
    <location>
        <begin position="71"/>
        <end position="170"/>
    </location>
</feature>
<accession>A0A9P4Q3G0</accession>
<name>A0A9P4Q3G0_9PEZI</name>
<gene>
    <name evidence="5" type="ORF">K431DRAFT_315495</name>
</gene>
<comment type="similarity">
    <text evidence="1">Belongs to the methyltransferase superfamily.</text>
</comment>
<proteinExistence type="inferred from homology"/>
<organism evidence="5 6">
    <name type="scientific">Polychaeton citri CBS 116435</name>
    <dbReference type="NCBI Taxonomy" id="1314669"/>
    <lineage>
        <taxon>Eukaryota</taxon>
        <taxon>Fungi</taxon>
        <taxon>Dikarya</taxon>
        <taxon>Ascomycota</taxon>
        <taxon>Pezizomycotina</taxon>
        <taxon>Dothideomycetes</taxon>
        <taxon>Dothideomycetidae</taxon>
        <taxon>Capnodiales</taxon>
        <taxon>Capnodiaceae</taxon>
        <taxon>Polychaeton</taxon>
    </lineage>
</organism>
<evidence type="ECO:0000256" key="2">
    <source>
        <dbReference type="ARBA" id="ARBA00022603"/>
    </source>
</evidence>
<dbReference type="Pfam" id="PF08241">
    <property type="entry name" value="Methyltransf_11"/>
    <property type="match status" value="1"/>
</dbReference>
<dbReference type="AlphaFoldDB" id="A0A9P4Q3G0"/>
<dbReference type="GO" id="GO:0032259">
    <property type="term" value="P:methylation"/>
    <property type="evidence" value="ECO:0007669"/>
    <property type="project" value="UniProtKB-KW"/>
</dbReference>
<dbReference type="Gene3D" id="3.40.50.150">
    <property type="entry name" value="Vaccinia Virus protein VP39"/>
    <property type="match status" value="1"/>
</dbReference>
<dbReference type="Proteomes" id="UP000799441">
    <property type="component" value="Unassembled WGS sequence"/>
</dbReference>
<reference evidence="5" key="1">
    <citation type="journal article" date="2020" name="Stud. Mycol.">
        <title>101 Dothideomycetes genomes: a test case for predicting lifestyles and emergence of pathogens.</title>
        <authorList>
            <person name="Haridas S."/>
            <person name="Albert R."/>
            <person name="Binder M."/>
            <person name="Bloem J."/>
            <person name="Labutti K."/>
            <person name="Salamov A."/>
            <person name="Andreopoulos B."/>
            <person name="Baker S."/>
            <person name="Barry K."/>
            <person name="Bills G."/>
            <person name="Bluhm B."/>
            <person name="Cannon C."/>
            <person name="Castanera R."/>
            <person name="Culley D."/>
            <person name="Daum C."/>
            <person name="Ezra D."/>
            <person name="Gonzalez J."/>
            <person name="Henrissat B."/>
            <person name="Kuo A."/>
            <person name="Liang C."/>
            <person name="Lipzen A."/>
            <person name="Lutzoni F."/>
            <person name="Magnuson J."/>
            <person name="Mondo S."/>
            <person name="Nolan M."/>
            <person name="Ohm R."/>
            <person name="Pangilinan J."/>
            <person name="Park H.-J."/>
            <person name="Ramirez L."/>
            <person name="Alfaro M."/>
            <person name="Sun H."/>
            <person name="Tritt A."/>
            <person name="Yoshinaga Y."/>
            <person name="Zwiers L.-H."/>
            <person name="Turgeon B."/>
            <person name="Goodwin S."/>
            <person name="Spatafora J."/>
            <person name="Crous P."/>
            <person name="Grigoriev I."/>
        </authorList>
    </citation>
    <scope>NUCLEOTIDE SEQUENCE</scope>
    <source>
        <strain evidence="5">CBS 116435</strain>
    </source>
</reference>